<reference evidence="2" key="1">
    <citation type="submission" date="2018-08" db="EMBL/GenBank/DDBJ databases">
        <title>Genome of Lactobacillus sp. HBUAS52074.</title>
        <authorList>
            <person name="Guo Z."/>
            <person name="Zhang Z.D."/>
        </authorList>
    </citation>
    <scope>NUCLEOTIDE SEQUENCE [LARGE SCALE GENOMIC DNA]</scope>
    <source>
        <strain evidence="2">HBUAS52074</strain>
    </source>
</reference>
<evidence type="ECO:0000313" key="2">
    <source>
        <dbReference type="Proteomes" id="UP000267208"/>
    </source>
</evidence>
<dbReference type="Gene3D" id="3.40.50.1000">
    <property type="entry name" value="HAD superfamily/HAD-like"/>
    <property type="match status" value="1"/>
</dbReference>
<dbReference type="Proteomes" id="UP000267208">
    <property type="component" value="Chromosome"/>
</dbReference>
<dbReference type="InterPro" id="IPR023198">
    <property type="entry name" value="PGP-like_dom2"/>
</dbReference>
<dbReference type="NCBIfam" id="TIGR01509">
    <property type="entry name" value="HAD-SF-IA-v3"/>
    <property type="match status" value="1"/>
</dbReference>
<evidence type="ECO:0000313" key="1">
    <source>
        <dbReference type="EMBL" id="AYE39279.1"/>
    </source>
</evidence>
<dbReference type="CDD" id="cd07505">
    <property type="entry name" value="HAD_BPGM-like"/>
    <property type="match status" value="1"/>
</dbReference>
<dbReference type="SUPFAM" id="SSF56784">
    <property type="entry name" value="HAD-like"/>
    <property type="match status" value="1"/>
</dbReference>
<dbReference type="InterPro" id="IPR041492">
    <property type="entry name" value="HAD_2"/>
</dbReference>
<dbReference type="InterPro" id="IPR006439">
    <property type="entry name" value="HAD-SF_hydro_IA"/>
</dbReference>
<protein>
    <submittedName>
        <fullName evidence="1">HAD family phosphatase</fullName>
    </submittedName>
</protein>
<dbReference type="AlphaFoldDB" id="A0A386PW99"/>
<dbReference type="SFLD" id="SFLDG01129">
    <property type="entry name" value="C1.5:_HAD__Beta-PGM__Phosphata"/>
    <property type="match status" value="1"/>
</dbReference>
<sequence>MQKLHDKKFVFFDMDGLLIDTEGMYYQSRKEILAKYGFPFTKEENMHYIAKGFEDTNLRLQKLTGDKKLGKVIFEESMQRYHDKVLAGHLDLKPGAVELLKYLQAKDIDRYVTSSATQDIIKINAEHAGIKDYFTDFISGDDVPNNKPAPDIYLHALKVTNANPDEAVIFEDAESGIEAAESAGIDVVVVPDLVQPRAELTNKAIAVLNNLNEAIELF</sequence>
<dbReference type="InterPro" id="IPR023214">
    <property type="entry name" value="HAD_sf"/>
</dbReference>
<proteinExistence type="predicted"/>
<dbReference type="OrthoDB" id="9797743at2"/>
<keyword evidence="2" id="KW-1185">Reference proteome</keyword>
<gene>
    <name evidence="1" type="ORF">D1B17_11825</name>
</gene>
<dbReference type="Pfam" id="PF13419">
    <property type="entry name" value="HAD_2"/>
    <property type="match status" value="1"/>
</dbReference>
<dbReference type="PANTHER" id="PTHR18901:SF38">
    <property type="entry name" value="PSEUDOURIDINE-5'-PHOSPHATASE"/>
    <property type="match status" value="1"/>
</dbReference>
<dbReference type="Gene3D" id="1.10.150.240">
    <property type="entry name" value="Putative phosphatase, domain 2"/>
    <property type="match status" value="1"/>
</dbReference>
<dbReference type="PANTHER" id="PTHR18901">
    <property type="entry name" value="2-DEOXYGLUCOSE-6-PHOSPHATE PHOSPHATASE 2"/>
    <property type="match status" value="1"/>
</dbReference>
<dbReference type="EMBL" id="CP031933">
    <property type="protein sequence ID" value="AYE39279.1"/>
    <property type="molecule type" value="Genomic_DNA"/>
</dbReference>
<accession>A0A386PW99</accession>
<dbReference type="SFLD" id="SFLDG01135">
    <property type="entry name" value="C1.5.6:_HAD__Beta-PGM__Phospha"/>
    <property type="match status" value="1"/>
</dbReference>
<dbReference type="RefSeq" id="WP_120143762.1">
    <property type="nucleotide sequence ID" value="NZ_CP031933.2"/>
</dbReference>
<dbReference type="KEGG" id="lzh:D1B17_11825"/>
<dbReference type="InterPro" id="IPR036412">
    <property type="entry name" value="HAD-like_sf"/>
</dbReference>
<organism evidence="1 2">
    <name type="scientific">Companilactobacillus zhachilii</name>
    <dbReference type="NCBI Taxonomy" id="2304606"/>
    <lineage>
        <taxon>Bacteria</taxon>
        <taxon>Bacillati</taxon>
        <taxon>Bacillota</taxon>
        <taxon>Bacilli</taxon>
        <taxon>Lactobacillales</taxon>
        <taxon>Lactobacillaceae</taxon>
        <taxon>Companilactobacillus</taxon>
    </lineage>
</organism>
<name>A0A386PW99_9LACO</name>
<dbReference type="SFLD" id="SFLDS00003">
    <property type="entry name" value="Haloacid_Dehalogenase"/>
    <property type="match status" value="1"/>
</dbReference>